<protein>
    <submittedName>
        <fullName evidence="1">Uncharacterized protein</fullName>
    </submittedName>
</protein>
<dbReference type="EMBL" id="MU006740">
    <property type="protein sequence ID" value="KAF2622993.1"/>
    <property type="molecule type" value="Genomic_DNA"/>
</dbReference>
<dbReference type="Proteomes" id="UP000799754">
    <property type="component" value="Unassembled WGS sequence"/>
</dbReference>
<keyword evidence="2" id="KW-1185">Reference proteome</keyword>
<evidence type="ECO:0000313" key="1">
    <source>
        <dbReference type="EMBL" id="KAF2622993.1"/>
    </source>
</evidence>
<evidence type="ECO:0000313" key="2">
    <source>
        <dbReference type="Proteomes" id="UP000799754"/>
    </source>
</evidence>
<comment type="caution">
    <text evidence="1">The sequence shown here is derived from an EMBL/GenBank/DDBJ whole genome shotgun (WGS) entry which is preliminary data.</text>
</comment>
<reference evidence="1" key="1">
    <citation type="journal article" date="2020" name="Stud. Mycol.">
        <title>101 Dothideomycetes genomes: a test case for predicting lifestyles and emergence of pathogens.</title>
        <authorList>
            <person name="Haridas S."/>
            <person name="Albert R."/>
            <person name="Binder M."/>
            <person name="Bloem J."/>
            <person name="Labutti K."/>
            <person name="Salamov A."/>
            <person name="Andreopoulos B."/>
            <person name="Baker S."/>
            <person name="Barry K."/>
            <person name="Bills G."/>
            <person name="Bluhm B."/>
            <person name="Cannon C."/>
            <person name="Castanera R."/>
            <person name="Culley D."/>
            <person name="Daum C."/>
            <person name="Ezra D."/>
            <person name="Gonzalez J."/>
            <person name="Henrissat B."/>
            <person name="Kuo A."/>
            <person name="Liang C."/>
            <person name="Lipzen A."/>
            <person name="Lutzoni F."/>
            <person name="Magnuson J."/>
            <person name="Mondo S."/>
            <person name="Nolan M."/>
            <person name="Ohm R."/>
            <person name="Pangilinan J."/>
            <person name="Park H.-J."/>
            <person name="Ramirez L."/>
            <person name="Alfaro M."/>
            <person name="Sun H."/>
            <person name="Tritt A."/>
            <person name="Yoshinaga Y."/>
            <person name="Zwiers L.-H."/>
            <person name="Turgeon B."/>
            <person name="Goodwin S."/>
            <person name="Spatafora J."/>
            <person name="Crous P."/>
            <person name="Grigoriev I."/>
        </authorList>
    </citation>
    <scope>NUCLEOTIDE SEQUENCE</scope>
    <source>
        <strain evidence="1">CBS 525.71</strain>
    </source>
</reference>
<name>A0ACB6RMN6_9PLEO</name>
<accession>A0ACB6RMN6</accession>
<organism evidence="1 2">
    <name type="scientific">Macroventuria anomochaeta</name>
    <dbReference type="NCBI Taxonomy" id="301207"/>
    <lineage>
        <taxon>Eukaryota</taxon>
        <taxon>Fungi</taxon>
        <taxon>Dikarya</taxon>
        <taxon>Ascomycota</taxon>
        <taxon>Pezizomycotina</taxon>
        <taxon>Dothideomycetes</taxon>
        <taxon>Pleosporomycetidae</taxon>
        <taxon>Pleosporales</taxon>
        <taxon>Pleosporineae</taxon>
        <taxon>Didymellaceae</taxon>
        <taxon>Macroventuria</taxon>
    </lineage>
</organism>
<sequence length="156" mass="17557">MLEQSLGISRSVFSKHVVPAYEDDKFMNDKCMWCWDSYNNEHPAARTLPCSYVFGQDCIQFTRTNGRHHEIFGSLPVPSRRHSILDITATVINARAELTFLACKLVMKLVGDPKDLAAGTKHLASFHRVDCSSLKIDGYCCELSRSTNLRTSLSTL</sequence>
<proteinExistence type="predicted"/>
<gene>
    <name evidence="1" type="ORF">BU25DRAFT_199846</name>
</gene>